<comment type="pathway">
    <text evidence="11">Amino-acid biosynthesis.</text>
</comment>
<dbReference type="Gene3D" id="3.40.50.1100">
    <property type="match status" value="2"/>
</dbReference>
<evidence type="ECO:0000256" key="11">
    <source>
        <dbReference type="ARBA" id="ARBA00029440"/>
    </source>
</evidence>
<evidence type="ECO:0000256" key="12">
    <source>
        <dbReference type="PIRSR" id="PIRSR605856-50"/>
    </source>
</evidence>
<evidence type="ECO:0000256" key="8">
    <source>
        <dbReference type="ARBA" id="ARBA00022898"/>
    </source>
</evidence>
<evidence type="ECO:0000256" key="16">
    <source>
        <dbReference type="SAM" id="MobiDB-lite"/>
    </source>
</evidence>
<comment type="cofactor">
    <cofactor evidence="1 12 15">
        <name>pyridoxal 5'-phosphate</name>
        <dbReference type="ChEBI" id="CHEBI:597326"/>
    </cofactor>
</comment>
<dbReference type="InterPro" id="IPR005856">
    <property type="entry name" value="Cys_synth"/>
</dbReference>
<evidence type="ECO:0000256" key="10">
    <source>
        <dbReference type="ARBA" id="ARBA00023192"/>
    </source>
</evidence>
<keyword evidence="14" id="KW-0547">Nucleotide-binding</keyword>
<reference evidence="19 20" key="1">
    <citation type="submission" date="2020-08" db="EMBL/GenBank/DDBJ databases">
        <title>Plant Genome Project.</title>
        <authorList>
            <person name="Zhang R.-G."/>
        </authorList>
    </citation>
    <scope>NUCLEOTIDE SEQUENCE [LARGE SCALE GENOMIC DNA]</scope>
    <source>
        <tissue evidence="19">Rhizome</tissue>
    </source>
</reference>
<organism evidence="19 20">
    <name type="scientific">Zingiber officinale</name>
    <name type="common">Ginger</name>
    <name type="synonym">Amomum zingiber</name>
    <dbReference type="NCBI Taxonomy" id="94328"/>
    <lineage>
        <taxon>Eukaryota</taxon>
        <taxon>Viridiplantae</taxon>
        <taxon>Streptophyta</taxon>
        <taxon>Embryophyta</taxon>
        <taxon>Tracheophyta</taxon>
        <taxon>Spermatophyta</taxon>
        <taxon>Magnoliopsida</taxon>
        <taxon>Liliopsida</taxon>
        <taxon>Zingiberales</taxon>
        <taxon>Zingiberaceae</taxon>
        <taxon>Zingiber</taxon>
    </lineage>
</organism>
<keyword evidence="8 12" id="KW-0663">Pyridoxal phosphate</keyword>
<dbReference type="PANTHER" id="PTHR47972:SF39">
    <property type="entry name" value="KINESIN-LIKE PROTEIN KIN-14I"/>
    <property type="match status" value="1"/>
</dbReference>
<feature type="binding site" evidence="12">
    <location>
        <position position="1246"/>
    </location>
    <ligand>
        <name>pyridoxal 5'-phosphate</name>
        <dbReference type="ChEBI" id="CHEBI:597326"/>
    </ligand>
</feature>
<dbReference type="InterPro" id="IPR005859">
    <property type="entry name" value="CysK"/>
</dbReference>
<dbReference type="NCBIfam" id="TIGR01136">
    <property type="entry name" value="cysKM"/>
    <property type="match status" value="1"/>
</dbReference>
<dbReference type="PANTHER" id="PTHR47972">
    <property type="entry name" value="KINESIN-LIKE PROTEIN KLP-3"/>
    <property type="match status" value="1"/>
</dbReference>
<dbReference type="PRINTS" id="PR00380">
    <property type="entry name" value="KINESINHEAVY"/>
</dbReference>
<dbReference type="PROSITE" id="PS00901">
    <property type="entry name" value="CYS_SYNTHASE"/>
    <property type="match status" value="1"/>
</dbReference>
<dbReference type="InterPro" id="IPR036961">
    <property type="entry name" value="Kinesin_motor_dom_sf"/>
</dbReference>
<keyword evidence="9 14" id="KW-0505">Motor protein</keyword>
<dbReference type="InterPro" id="IPR001715">
    <property type="entry name" value="CH_dom"/>
</dbReference>
<evidence type="ECO:0000256" key="14">
    <source>
        <dbReference type="PROSITE-ProRule" id="PRU00283"/>
    </source>
</evidence>
<keyword evidence="5 15" id="KW-0028">Amino-acid biosynthesis</keyword>
<dbReference type="EMBL" id="JACMSC010000010">
    <property type="protein sequence ID" value="KAG6504975.1"/>
    <property type="molecule type" value="Genomic_DNA"/>
</dbReference>
<evidence type="ECO:0000256" key="13">
    <source>
        <dbReference type="PIRSR" id="PIRSR605856-51"/>
    </source>
</evidence>
<dbReference type="NCBIfam" id="TIGR01139">
    <property type="entry name" value="cysK"/>
    <property type="match status" value="1"/>
</dbReference>
<dbReference type="InterPro" id="IPR027640">
    <property type="entry name" value="Kinesin-like_fam"/>
</dbReference>
<dbReference type="SMART" id="SM00033">
    <property type="entry name" value="CH"/>
    <property type="match status" value="1"/>
</dbReference>
<dbReference type="PROSITE" id="PS50067">
    <property type="entry name" value="KINESIN_MOTOR_2"/>
    <property type="match status" value="1"/>
</dbReference>
<dbReference type="GO" id="GO:0005524">
    <property type="term" value="F:ATP binding"/>
    <property type="evidence" value="ECO:0007669"/>
    <property type="project" value="UniProtKB-UniRule"/>
</dbReference>
<evidence type="ECO:0000256" key="4">
    <source>
        <dbReference type="ARBA" id="ARBA00019371"/>
    </source>
</evidence>
<dbReference type="GO" id="GO:0003777">
    <property type="term" value="F:microtubule motor activity"/>
    <property type="evidence" value="ECO:0007669"/>
    <property type="project" value="InterPro"/>
</dbReference>
<feature type="compositionally biased region" description="Polar residues" evidence="16">
    <location>
        <begin position="740"/>
        <end position="755"/>
    </location>
</feature>
<evidence type="ECO:0000313" key="20">
    <source>
        <dbReference type="Proteomes" id="UP000734854"/>
    </source>
</evidence>
<evidence type="ECO:0000313" key="19">
    <source>
        <dbReference type="EMBL" id="KAG6504975.1"/>
    </source>
</evidence>
<feature type="modified residue" description="N6-(pyridoxal phosphate)lysine" evidence="13">
    <location>
        <position position="998"/>
    </location>
</feature>
<dbReference type="SUPFAM" id="SSF47576">
    <property type="entry name" value="Calponin-homology domain, CH-domain"/>
    <property type="match status" value="1"/>
</dbReference>
<feature type="domain" description="Kinesin motor" evidence="18">
    <location>
        <begin position="405"/>
        <end position="684"/>
    </location>
</feature>
<dbReference type="PROSITE" id="PS50021">
    <property type="entry name" value="CH"/>
    <property type="match status" value="1"/>
</dbReference>
<evidence type="ECO:0000256" key="2">
    <source>
        <dbReference type="ARBA" id="ARBA00007103"/>
    </source>
</evidence>
<dbReference type="FunFam" id="3.40.50.1100:FF:000006">
    <property type="entry name" value="Cysteine synthase"/>
    <property type="match status" value="1"/>
</dbReference>
<dbReference type="Gene3D" id="3.40.850.10">
    <property type="entry name" value="Kinesin motor domain"/>
    <property type="match status" value="2"/>
</dbReference>
<keyword evidence="10 15" id="KW-0198">Cysteine biosynthesis</keyword>
<dbReference type="SUPFAM" id="SSF52540">
    <property type="entry name" value="P-loop containing nucleoside triphosphate hydrolases"/>
    <property type="match status" value="1"/>
</dbReference>
<dbReference type="SMART" id="SM00129">
    <property type="entry name" value="KISc"/>
    <property type="match status" value="1"/>
</dbReference>
<gene>
    <name evidence="19" type="ORF">ZIOFF_037323</name>
</gene>
<evidence type="ECO:0000256" key="9">
    <source>
        <dbReference type="ARBA" id="ARBA00023175"/>
    </source>
</evidence>
<comment type="caution">
    <text evidence="19">The sequence shown here is derived from an EMBL/GenBank/DDBJ whole genome shotgun (WGS) entry which is preliminary data.</text>
</comment>
<dbReference type="InterPro" id="IPR001926">
    <property type="entry name" value="TrpB-like_PALP"/>
</dbReference>
<dbReference type="InterPro" id="IPR036872">
    <property type="entry name" value="CH_dom_sf"/>
</dbReference>
<dbReference type="InterPro" id="IPR001216">
    <property type="entry name" value="P-phosphate_BS"/>
</dbReference>
<sequence>MGTQPDFGYDPTGIPVRPRKWEEELDSPFLFSSVDLEIFIPVVVGSSVDHGSSAMASASEGFLSVSLASVVEDVLKEHGTRFSDTNLASRKADEAEVLFDIMAAARRNEAAEWLRMVLGVVAAKGLPNEPSEEELRLGLRNGIILCNALNKVQPGAVPKVVAGDTIQQPDGAALSAYQYFENVRNFLVSAQEMGLPTFEASDLEQGGKSARIIDCVLSLKSYAAWKRMGGHGTWKSSANLKPSNSSKHLLWKNSENSKSSLLRSQSMSDSDHLRDAYLFDGDVSAESSETITSGPLNMLVHAALSNKKPEELPMVNSISKDNNNCTLINMKASIGPLSSDNGTEELKHALQSTKVGIEVMHMMYTDEFNKLGESVHGLSNAASGYYHVLEENRKLYNQVQDLKGSIRVYCRVRPFLAGQLSNNCIGSFDEGSISIITPSKNGKEGRRSFNFNKVFGPSATQEQVFSDTQPLIRSILDGYNVCIFAYGQTGSGKTYTMSGPKLLNEQTFERTLEIRNTLEKGLNVPNANLVPVASTSDVMALMNIGQKNRVVGSTALNDRSSRSHSCLTVHVQGRDMTSETILRGCLHLVDLAGSERVDKSEVTGERLKEAQHINKSLSALGDVISALAQKSSHVPYRNSKLTQLLQDSLGGQAKTLMFVHISPEMDTVGETLSTLKFAERVSTVELGAAQVNKESGEVKALRQQIASLKEALARKETDHQNVLPSSDPIHIATPSPVHPSRQSSGAYLSSQTTHRQPMEEVRNIEVRGNVVLRRRVPSFDLHDLLTTNDSFPWPLSSSRMNHPNKDDKQIVYNDWVDKVMVNKQDTVATDGNSMIDWDGSYGTSPDIFYHQSLSDMRVHPDEQFHKKGITGKDSSYEMNRQRKESFYAATDGSDDLDVATSDSSEAEMLWQFNLQNVHNTYNESGSNIKKPQTKTPDISTKSMRVFFFRIIGFSCAGCMILLQLIGKTPLVYLNDVATGCVARIAAKLESMEPCSSVKDRIGYSMIADAEEKGLIEPGKAMQAINQASVLIEATSGNTGIGLAFMAAAKGYKLVLTMPASMSLERRTILKAFGAELVLTDPSSGMKGAVSKAEELAAKTPNSYILQQFENQANPKIHYETTGPEIWNGTGGKVDALVSGIGTGGTITGAGSYLKEKNPNVKVSYVTMSRVTAFIIEIILYGVEPVESAVLSGGKPGPHKIQGIGAGFIPGVLNVDLIDEVIQVSSDEAVETAKLLALKEGLLVGISSGAAAAAAIKLAQRPENTGKLIVVVFPSFGERYLSSVLFQSIKKEAESMVFEA</sequence>
<evidence type="ECO:0000256" key="5">
    <source>
        <dbReference type="ARBA" id="ARBA00022605"/>
    </source>
</evidence>
<dbReference type="Pfam" id="PF00291">
    <property type="entry name" value="PALP"/>
    <property type="match status" value="1"/>
</dbReference>
<dbReference type="InterPro" id="IPR001752">
    <property type="entry name" value="Kinesin_motor_dom"/>
</dbReference>
<keyword evidence="14" id="KW-0067">ATP-binding</keyword>
<name>A0A8J5GBE5_ZINOF</name>
<dbReference type="GO" id="GO:0006535">
    <property type="term" value="P:cysteine biosynthetic process from serine"/>
    <property type="evidence" value="ECO:0007669"/>
    <property type="project" value="UniProtKB-UniRule"/>
</dbReference>
<dbReference type="CDD" id="cd01561">
    <property type="entry name" value="CBS_like"/>
    <property type="match status" value="1"/>
</dbReference>
<dbReference type="Gene3D" id="1.10.418.10">
    <property type="entry name" value="Calponin-like domain"/>
    <property type="match status" value="1"/>
</dbReference>
<dbReference type="InterPro" id="IPR036052">
    <property type="entry name" value="TrpB-like_PALP_sf"/>
</dbReference>
<dbReference type="Pfam" id="PF00225">
    <property type="entry name" value="Kinesin"/>
    <property type="match status" value="2"/>
</dbReference>
<evidence type="ECO:0000256" key="7">
    <source>
        <dbReference type="ARBA" id="ARBA00022701"/>
    </source>
</evidence>
<feature type="binding site" evidence="12">
    <location>
        <position position="1037"/>
    </location>
    <ligand>
        <name>pyridoxal 5'-phosphate</name>
        <dbReference type="ChEBI" id="CHEBI:597326"/>
    </ligand>
</feature>
<dbReference type="CDD" id="cd21203">
    <property type="entry name" value="CH_AtKIN14-like"/>
    <property type="match status" value="1"/>
</dbReference>
<evidence type="ECO:0000259" key="17">
    <source>
        <dbReference type="PROSITE" id="PS50021"/>
    </source>
</evidence>
<feature type="binding site" evidence="14">
    <location>
        <begin position="487"/>
        <end position="494"/>
    </location>
    <ligand>
        <name>ATP</name>
        <dbReference type="ChEBI" id="CHEBI:30616"/>
    </ligand>
</feature>
<keyword evidence="7" id="KW-0493">Microtubule</keyword>
<proteinExistence type="inferred from homology"/>
<evidence type="ECO:0000256" key="6">
    <source>
        <dbReference type="ARBA" id="ARBA00022679"/>
    </source>
</evidence>
<dbReference type="EC" id="2.5.1.47" evidence="15"/>
<comment type="catalytic activity">
    <reaction evidence="15">
        <text>O-acetyl-L-serine + hydrogen sulfide = L-cysteine + acetate</text>
        <dbReference type="Rhea" id="RHEA:14829"/>
        <dbReference type="ChEBI" id="CHEBI:29919"/>
        <dbReference type="ChEBI" id="CHEBI:30089"/>
        <dbReference type="ChEBI" id="CHEBI:35235"/>
        <dbReference type="ChEBI" id="CHEBI:58340"/>
        <dbReference type="EC" id="2.5.1.47"/>
    </reaction>
</comment>
<comment type="similarity">
    <text evidence="3">Belongs to the TRAFAC class myosin-kinesin ATPase superfamily. Kinesin family. KIN-14 subfamily.</text>
</comment>
<keyword evidence="20" id="KW-1185">Reference proteome</keyword>
<protein>
    <recommendedName>
        <fullName evidence="4 15">Cysteine synthase</fullName>
        <ecNumber evidence="15">2.5.1.47</ecNumber>
    </recommendedName>
</protein>
<dbReference type="InterPro" id="IPR027417">
    <property type="entry name" value="P-loop_NTPase"/>
</dbReference>
<dbReference type="GO" id="GO:0007018">
    <property type="term" value="P:microtubule-based movement"/>
    <property type="evidence" value="ECO:0007669"/>
    <property type="project" value="InterPro"/>
</dbReference>
<evidence type="ECO:0000259" key="18">
    <source>
        <dbReference type="PROSITE" id="PS50067"/>
    </source>
</evidence>
<feature type="binding site" evidence="12">
    <location>
        <begin position="1141"/>
        <end position="1145"/>
    </location>
    <ligand>
        <name>pyridoxal 5'-phosphate</name>
        <dbReference type="ChEBI" id="CHEBI:597326"/>
    </ligand>
</feature>
<dbReference type="GO" id="GO:0008017">
    <property type="term" value="F:microtubule binding"/>
    <property type="evidence" value="ECO:0007669"/>
    <property type="project" value="InterPro"/>
</dbReference>
<dbReference type="GO" id="GO:0004124">
    <property type="term" value="F:cysteine synthase activity"/>
    <property type="evidence" value="ECO:0007669"/>
    <property type="project" value="UniProtKB-UniRule"/>
</dbReference>
<evidence type="ECO:0000256" key="1">
    <source>
        <dbReference type="ARBA" id="ARBA00001933"/>
    </source>
</evidence>
<feature type="region of interest" description="Disordered" evidence="16">
    <location>
        <begin position="716"/>
        <end position="757"/>
    </location>
</feature>
<keyword evidence="6 15" id="KW-0808">Transferase</keyword>
<feature type="domain" description="Calponin-homology (CH)" evidence="17">
    <location>
        <begin position="104"/>
        <end position="224"/>
    </location>
</feature>
<dbReference type="FunFam" id="3.40.50.1100:FF:000130">
    <property type="entry name" value="Cysteine synthase"/>
    <property type="match status" value="1"/>
</dbReference>
<dbReference type="FunFam" id="3.40.850.10:FF:000178">
    <property type="entry name" value="Kinesin-related protein3"/>
    <property type="match status" value="1"/>
</dbReference>
<comment type="similarity">
    <text evidence="2 15">Belongs to the cysteine synthase/cystathionine beta-synthase family.</text>
</comment>
<accession>A0A8J5GBE5</accession>
<evidence type="ECO:0000256" key="15">
    <source>
        <dbReference type="RuleBase" id="RU003985"/>
    </source>
</evidence>
<dbReference type="GO" id="GO:0005874">
    <property type="term" value="C:microtubule"/>
    <property type="evidence" value="ECO:0007669"/>
    <property type="project" value="UniProtKB-KW"/>
</dbReference>
<evidence type="ECO:0000256" key="3">
    <source>
        <dbReference type="ARBA" id="ARBA00010899"/>
    </source>
</evidence>
<dbReference type="SUPFAM" id="SSF53686">
    <property type="entry name" value="Tryptophan synthase beta subunit-like PLP-dependent enzymes"/>
    <property type="match status" value="1"/>
</dbReference>
<dbReference type="Proteomes" id="UP000734854">
    <property type="component" value="Unassembled WGS sequence"/>
</dbReference>
<dbReference type="Pfam" id="PF00307">
    <property type="entry name" value="CH"/>
    <property type="match status" value="1"/>
</dbReference>